<protein>
    <submittedName>
        <fullName evidence="1">Uncharacterized protein</fullName>
    </submittedName>
</protein>
<dbReference type="Proteomes" id="UP001595859">
    <property type="component" value="Unassembled WGS sequence"/>
</dbReference>
<organism evidence="1 2">
    <name type="scientific">Actinophytocola glycyrrhizae</name>
    <dbReference type="NCBI Taxonomy" id="2044873"/>
    <lineage>
        <taxon>Bacteria</taxon>
        <taxon>Bacillati</taxon>
        <taxon>Actinomycetota</taxon>
        <taxon>Actinomycetes</taxon>
        <taxon>Pseudonocardiales</taxon>
        <taxon>Pseudonocardiaceae</taxon>
    </lineage>
</organism>
<name>A0ABV9S426_9PSEU</name>
<sequence length="62" mass="6781">MRTQDNWQPARLTDATTTTAVCPRMYWRLMNPSLPPPDTLTCLTRGPGCCAASATADVRRAA</sequence>
<reference evidence="2" key="1">
    <citation type="journal article" date="2019" name="Int. J. Syst. Evol. Microbiol.">
        <title>The Global Catalogue of Microorganisms (GCM) 10K type strain sequencing project: providing services to taxonomists for standard genome sequencing and annotation.</title>
        <authorList>
            <consortium name="The Broad Institute Genomics Platform"/>
            <consortium name="The Broad Institute Genome Sequencing Center for Infectious Disease"/>
            <person name="Wu L."/>
            <person name="Ma J."/>
        </authorList>
    </citation>
    <scope>NUCLEOTIDE SEQUENCE [LARGE SCALE GENOMIC DNA]</scope>
    <source>
        <strain evidence="2">ZS-22-S1</strain>
    </source>
</reference>
<dbReference type="RefSeq" id="WP_378058386.1">
    <property type="nucleotide sequence ID" value="NZ_JBHSIS010000010.1"/>
</dbReference>
<comment type="caution">
    <text evidence="1">The sequence shown here is derived from an EMBL/GenBank/DDBJ whole genome shotgun (WGS) entry which is preliminary data.</text>
</comment>
<keyword evidence="2" id="KW-1185">Reference proteome</keyword>
<dbReference type="EMBL" id="JBHSIS010000010">
    <property type="protein sequence ID" value="MFC4856410.1"/>
    <property type="molecule type" value="Genomic_DNA"/>
</dbReference>
<proteinExistence type="predicted"/>
<accession>A0ABV9S426</accession>
<gene>
    <name evidence="1" type="ORF">ACFPCV_23130</name>
</gene>
<evidence type="ECO:0000313" key="2">
    <source>
        <dbReference type="Proteomes" id="UP001595859"/>
    </source>
</evidence>
<evidence type="ECO:0000313" key="1">
    <source>
        <dbReference type="EMBL" id="MFC4856410.1"/>
    </source>
</evidence>